<feature type="compositionally biased region" description="Basic and acidic residues" evidence="5">
    <location>
        <begin position="75"/>
        <end position="85"/>
    </location>
</feature>
<dbReference type="SUPFAM" id="SSF103473">
    <property type="entry name" value="MFS general substrate transporter"/>
    <property type="match status" value="1"/>
</dbReference>
<evidence type="ECO:0000313" key="8">
    <source>
        <dbReference type="EMBL" id="KAL0470292.1"/>
    </source>
</evidence>
<reference evidence="8 9" key="1">
    <citation type="submission" date="2023-09" db="EMBL/GenBank/DDBJ databases">
        <title>Multi-omics analysis of a traditional fermented food reveals byproduct-associated fungal strains for waste-to-food upcycling.</title>
        <authorList>
            <consortium name="Lawrence Berkeley National Laboratory"/>
            <person name="Rekdal V.M."/>
            <person name="Villalobos-Escobedo J.M."/>
            <person name="Rodriguez-Valeron N."/>
            <person name="Garcia M.O."/>
            <person name="Vasquez D.P."/>
            <person name="Damayanti I."/>
            <person name="Sorensen P.M."/>
            <person name="Baidoo E.E."/>
            <person name="De Carvalho A.C."/>
            <person name="Riley R."/>
            <person name="Lipzen A."/>
            <person name="He G."/>
            <person name="Yan M."/>
            <person name="Haridas S."/>
            <person name="Daum C."/>
            <person name="Yoshinaga Y."/>
            <person name="Ng V."/>
            <person name="Grigoriev I.V."/>
            <person name="Munk R."/>
            <person name="Nuraida L."/>
            <person name="Wijaya C.H."/>
            <person name="Morales P.-C."/>
            <person name="Keasling J.D."/>
        </authorList>
    </citation>
    <scope>NUCLEOTIDE SEQUENCE [LARGE SCALE GENOMIC DNA]</scope>
    <source>
        <strain evidence="8 9">FGSC 2613</strain>
    </source>
</reference>
<dbReference type="EMBL" id="JAVLET010000004">
    <property type="protein sequence ID" value="KAL0470292.1"/>
    <property type="molecule type" value="Genomic_DNA"/>
</dbReference>
<feature type="compositionally biased region" description="Gly residues" evidence="5">
    <location>
        <begin position="730"/>
        <end position="739"/>
    </location>
</feature>
<evidence type="ECO:0000313" key="9">
    <source>
        <dbReference type="Proteomes" id="UP001451303"/>
    </source>
</evidence>
<feature type="transmembrane region" description="Helical" evidence="6">
    <location>
        <begin position="377"/>
        <end position="397"/>
    </location>
</feature>
<feature type="region of interest" description="Disordered" evidence="5">
    <location>
        <begin position="138"/>
        <end position="159"/>
    </location>
</feature>
<proteinExistence type="predicted"/>
<feature type="domain" description="Major facilitator superfamily (MFS) profile" evidence="7">
    <location>
        <begin position="204"/>
        <end position="653"/>
    </location>
</feature>
<protein>
    <submittedName>
        <fullName evidence="8">Membrane transporter</fullName>
    </submittedName>
</protein>
<dbReference type="InterPro" id="IPR020846">
    <property type="entry name" value="MFS_dom"/>
</dbReference>
<dbReference type="Pfam" id="PF07690">
    <property type="entry name" value="MFS_1"/>
    <property type="match status" value="1"/>
</dbReference>
<keyword evidence="3 6" id="KW-1133">Transmembrane helix</keyword>
<feature type="compositionally biased region" description="Low complexity" evidence="5">
    <location>
        <begin position="775"/>
        <end position="784"/>
    </location>
</feature>
<feature type="region of interest" description="Disordered" evidence="5">
    <location>
        <begin position="1"/>
        <end position="89"/>
    </location>
</feature>
<evidence type="ECO:0000256" key="5">
    <source>
        <dbReference type="SAM" id="MobiDB-lite"/>
    </source>
</evidence>
<sequence>MSHNLHESPDDDDRRQSQPTEAEHGNSRYEDRIDSGFVQRPENTDGTIQPSKDKESLRNKKSTEPRKFYLVTHNSGDDERHRESDSSYSYESVNLEQPFRFGEFNPLVGESLPSLSIRDSTSAPRTSFPDLATIPVSGHASSSSSFHEKPTTVEPRGIPSQLLPRASSITGFGFIDDGEDTIISWEENDPENPYNWSSGRKAAILLTAVMLILNSSMGSALPSNAIPFIVEAWKIESEQETVLPISIYLIGEALQYFSYFSQRLTDLGYVMGPILWAPLSEQYGRRRLSIGTFAMFTLFTLACALAPHWISFIIFRLFSGIFASAPIALVPGIIADIYNEPRQRGRSMGIFMATTVFGPLIAPIISGYAATTIGWRWAFWIGLMYAGLTLLPLFFLLPETYGPILLLRRAQHLRLTNPNAHVIAPRELEDTQHSLSELTTIVLTRPIRMILMEPIVSTSCAYISLCYAIFYMTFEAYPFIFIDLYGLTPGQCGLTYLAIGVGCLIALPIFMAWDSILTRARHRNAAWTRQEEYRRLPLACLGGPMFVISLFWLGFTSRSSVPFWIPMLSGIPFGMGFMCVFQALLNYLTDAYEIFAASANAAASCSRSLLATLLPLATAPMFHRLGIAGACSLLGGLSLLMTMMPFIFLWQGEKIRRSSKFCLLLRERREEMERKIEEQKRRRRTGIMMTMRMSGLPPASASSASGLRFSAYGEGLARTETRGEAGRVLGGAGAGGGIGNIAEEEQRGIKKDVEKGEMEMHKGKEMEMEMEGRKSSSSGSNYSSHSERGGIQAGDGGRRTGDVVNHVSECPDYGGADEVGESSFSHDHDPPRPGSGLRSGGSSATVAVTPSPPPPRISGIPHDEDDSDDDEGGKLNGDGLVIGGRGGNEGRRMGE</sequence>
<feature type="transmembrane region" description="Helical" evidence="6">
    <location>
        <begin position="561"/>
        <end position="585"/>
    </location>
</feature>
<comment type="subcellular location">
    <subcellularLocation>
        <location evidence="1">Membrane</location>
        <topology evidence="1">Multi-pass membrane protein</topology>
    </subcellularLocation>
</comment>
<dbReference type="PANTHER" id="PTHR23502:SF74">
    <property type="entry name" value="MAJOR FACILITATOR SUPERFAMILY (MFS) PROFILE DOMAIN-CONTAINING PROTEIN"/>
    <property type="match status" value="1"/>
</dbReference>
<gene>
    <name evidence="8" type="ORF">QR685DRAFT_544023</name>
</gene>
<organism evidence="8 9">
    <name type="scientific">Neurospora intermedia</name>
    <dbReference type="NCBI Taxonomy" id="5142"/>
    <lineage>
        <taxon>Eukaryota</taxon>
        <taxon>Fungi</taxon>
        <taxon>Dikarya</taxon>
        <taxon>Ascomycota</taxon>
        <taxon>Pezizomycotina</taxon>
        <taxon>Sordariomycetes</taxon>
        <taxon>Sordariomycetidae</taxon>
        <taxon>Sordariales</taxon>
        <taxon>Sordariaceae</taxon>
        <taxon>Neurospora</taxon>
    </lineage>
</organism>
<dbReference type="Gene3D" id="1.20.1250.20">
    <property type="entry name" value="MFS general substrate transporter like domains"/>
    <property type="match status" value="1"/>
</dbReference>
<feature type="region of interest" description="Disordered" evidence="5">
    <location>
        <begin position="756"/>
        <end position="895"/>
    </location>
</feature>
<dbReference type="InterPro" id="IPR011701">
    <property type="entry name" value="MFS"/>
</dbReference>
<dbReference type="PANTHER" id="PTHR23502">
    <property type="entry name" value="MAJOR FACILITATOR SUPERFAMILY"/>
    <property type="match status" value="1"/>
</dbReference>
<dbReference type="PROSITE" id="PS50850">
    <property type="entry name" value="MFS"/>
    <property type="match status" value="1"/>
</dbReference>
<feature type="transmembrane region" description="Helical" evidence="6">
    <location>
        <begin position="536"/>
        <end position="555"/>
    </location>
</feature>
<comment type="caution">
    <text evidence="8">The sequence shown here is derived from an EMBL/GenBank/DDBJ whole genome shotgun (WGS) entry which is preliminary data.</text>
</comment>
<feature type="compositionally biased region" description="Basic and acidic residues" evidence="5">
    <location>
        <begin position="756"/>
        <end position="774"/>
    </location>
</feature>
<evidence type="ECO:0000256" key="1">
    <source>
        <dbReference type="ARBA" id="ARBA00004141"/>
    </source>
</evidence>
<evidence type="ECO:0000259" key="7">
    <source>
        <dbReference type="PROSITE" id="PS50850"/>
    </source>
</evidence>
<dbReference type="Proteomes" id="UP001451303">
    <property type="component" value="Unassembled WGS sequence"/>
</dbReference>
<feature type="compositionally biased region" description="Basic and acidic residues" evidence="5">
    <location>
        <begin position="1"/>
        <end position="34"/>
    </location>
</feature>
<feature type="compositionally biased region" description="Basic and acidic residues" evidence="5">
    <location>
        <begin position="51"/>
        <end position="67"/>
    </location>
</feature>
<feature type="region of interest" description="Disordered" evidence="5">
    <location>
        <begin position="730"/>
        <end position="749"/>
    </location>
</feature>
<keyword evidence="9" id="KW-1185">Reference proteome</keyword>
<dbReference type="InterPro" id="IPR036259">
    <property type="entry name" value="MFS_trans_sf"/>
</dbReference>
<accession>A0ABR3DD32</accession>
<evidence type="ECO:0000256" key="6">
    <source>
        <dbReference type="SAM" id="Phobius"/>
    </source>
</evidence>
<feature type="transmembrane region" description="Helical" evidence="6">
    <location>
        <begin position="625"/>
        <end position="650"/>
    </location>
</feature>
<keyword evidence="4 6" id="KW-0472">Membrane</keyword>
<feature type="transmembrane region" description="Helical" evidence="6">
    <location>
        <begin position="288"/>
        <end position="307"/>
    </location>
</feature>
<evidence type="ECO:0000256" key="2">
    <source>
        <dbReference type="ARBA" id="ARBA00022692"/>
    </source>
</evidence>
<feature type="transmembrane region" description="Helical" evidence="6">
    <location>
        <begin position="455"/>
        <end position="474"/>
    </location>
</feature>
<feature type="compositionally biased region" description="Gly residues" evidence="5">
    <location>
        <begin position="874"/>
        <end position="887"/>
    </location>
</feature>
<feature type="transmembrane region" description="Helical" evidence="6">
    <location>
        <begin position="494"/>
        <end position="516"/>
    </location>
</feature>
<feature type="transmembrane region" description="Helical" evidence="6">
    <location>
        <begin position="350"/>
        <end position="371"/>
    </location>
</feature>
<evidence type="ECO:0000256" key="4">
    <source>
        <dbReference type="ARBA" id="ARBA00023136"/>
    </source>
</evidence>
<feature type="compositionally biased region" description="Low complexity" evidence="5">
    <location>
        <begin position="834"/>
        <end position="849"/>
    </location>
</feature>
<keyword evidence="2 6" id="KW-0812">Transmembrane</keyword>
<evidence type="ECO:0000256" key="3">
    <source>
        <dbReference type="ARBA" id="ARBA00022989"/>
    </source>
</evidence>
<name>A0ABR3DD32_NEUIN</name>
<feature type="transmembrane region" description="Helical" evidence="6">
    <location>
        <begin position="313"/>
        <end position="338"/>
    </location>
</feature>